<proteinExistence type="predicted"/>
<name>A0ABU4WY24_9HYPH</name>
<evidence type="ECO:0008006" key="3">
    <source>
        <dbReference type="Google" id="ProtNLM"/>
    </source>
</evidence>
<dbReference type="RefSeq" id="WP_320213607.1">
    <property type="nucleotide sequence ID" value="NZ_JAVIIS010000010.1"/>
</dbReference>
<evidence type="ECO:0000313" key="1">
    <source>
        <dbReference type="EMBL" id="MDX8439704.1"/>
    </source>
</evidence>
<dbReference type="EMBL" id="JAVIIS010000010">
    <property type="protein sequence ID" value="MDX8439704.1"/>
    <property type="molecule type" value="Genomic_DNA"/>
</dbReference>
<dbReference type="Proteomes" id="UP001272097">
    <property type="component" value="Unassembled WGS sequence"/>
</dbReference>
<sequence>MATSAATATRISPFMPGGAADGTRLTSGAVALTDLTHKPRFGLKGGGSAAWFAAQGVTLPAINRIGDHRGMRVLRLGSEDILLLADGAEETLAEVKTAWQAAPAPKGYSSWREEGWAWMRLSGPRLAEAMSRLCALDLRAEKFGADDIAQTRVGHIEAVTFRSPTGFDILFDITASAYFARVVASVASHTDQHRGHS</sequence>
<gene>
    <name evidence="1" type="ORF">RFM51_08870</name>
</gene>
<reference evidence="1 2" key="1">
    <citation type="submission" date="2023-08" db="EMBL/GenBank/DDBJ databases">
        <title>Implementing the SeqCode for naming new Mesorhizobium species isolated from Vachellia karroo root nodules.</title>
        <authorList>
            <person name="Van Lill M."/>
        </authorList>
    </citation>
    <scope>NUCLEOTIDE SEQUENCE [LARGE SCALE GENOMIC DNA]</scope>
    <source>
        <strain evidence="1 2">VK3E</strain>
    </source>
</reference>
<organism evidence="1 2">
    <name type="scientific">Mesorhizobium australafricanum</name>
    <dbReference type="NCBI Taxonomy" id="3072311"/>
    <lineage>
        <taxon>Bacteria</taxon>
        <taxon>Pseudomonadati</taxon>
        <taxon>Pseudomonadota</taxon>
        <taxon>Alphaproteobacteria</taxon>
        <taxon>Hyphomicrobiales</taxon>
        <taxon>Phyllobacteriaceae</taxon>
        <taxon>Mesorhizobium</taxon>
    </lineage>
</organism>
<dbReference type="Gene3D" id="3.30.1360.120">
    <property type="entry name" value="Probable tRNA modification gtpase trme, domain 1"/>
    <property type="match status" value="1"/>
</dbReference>
<keyword evidence="2" id="KW-1185">Reference proteome</keyword>
<protein>
    <recommendedName>
        <fullName evidence="3">Sarcosine oxidase</fullName>
    </recommendedName>
</protein>
<comment type="caution">
    <text evidence="1">The sequence shown here is derived from an EMBL/GenBank/DDBJ whole genome shotgun (WGS) entry which is preliminary data.</text>
</comment>
<accession>A0ABU4WY24</accession>
<dbReference type="InterPro" id="IPR027266">
    <property type="entry name" value="TrmE/GcvT-like"/>
</dbReference>
<dbReference type="SUPFAM" id="SSF103025">
    <property type="entry name" value="Folate-binding domain"/>
    <property type="match status" value="1"/>
</dbReference>
<evidence type="ECO:0000313" key="2">
    <source>
        <dbReference type="Proteomes" id="UP001272097"/>
    </source>
</evidence>